<feature type="chain" id="PRO_5046250179" evidence="1">
    <location>
        <begin position="23"/>
        <end position="142"/>
    </location>
</feature>
<evidence type="ECO:0000313" key="3">
    <source>
        <dbReference type="Proteomes" id="UP001055429"/>
    </source>
</evidence>
<reference evidence="2" key="1">
    <citation type="submission" date="2022-05" db="EMBL/GenBank/DDBJ databases">
        <title>Brevundimonas albigilva TT17 genome sequence.</title>
        <authorList>
            <person name="Lee K."/>
            <person name="Son H."/>
        </authorList>
    </citation>
    <scope>NUCLEOTIDE SEQUENCE</scope>
    <source>
        <strain evidence="2">TT17</strain>
    </source>
</reference>
<name>A0ABY4SSH7_9CAUL</name>
<organism evidence="2 3">
    <name type="scientific">Brevundimonas albigilva</name>
    <dbReference type="NCBI Taxonomy" id="1312364"/>
    <lineage>
        <taxon>Bacteria</taxon>
        <taxon>Pseudomonadati</taxon>
        <taxon>Pseudomonadota</taxon>
        <taxon>Alphaproteobacteria</taxon>
        <taxon>Caulobacterales</taxon>
        <taxon>Caulobacteraceae</taxon>
        <taxon>Brevundimonas</taxon>
    </lineage>
</organism>
<dbReference type="Proteomes" id="UP001055429">
    <property type="component" value="Chromosome"/>
</dbReference>
<accession>A0ABY4SSH7</accession>
<evidence type="ECO:0000256" key="1">
    <source>
        <dbReference type="SAM" id="SignalP"/>
    </source>
</evidence>
<dbReference type="EMBL" id="CP097649">
    <property type="protein sequence ID" value="URI16044.1"/>
    <property type="molecule type" value="Genomic_DNA"/>
</dbReference>
<sequence>MTLMVSLLLAAALQAAPGPAWTWTLYDGDGPVVLANEAPDTPDLRATLQCDRGAGAVEVSLYDPPAQPGFARVSAGRASTTTEAQAGRDGAVSFVVRADHPVFAAFAGTGLMTVAVGDDQSQIVVQPRHLGKLRRFTDLCAG</sequence>
<feature type="signal peptide" evidence="1">
    <location>
        <begin position="1"/>
        <end position="22"/>
    </location>
</feature>
<evidence type="ECO:0000313" key="2">
    <source>
        <dbReference type="EMBL" id="URI16044.1"/>
    </source>
</evidence>
<protein>
    <submittedName>
        <fullName evidence="2">Uncharacterized protein</fullName>
    </submittedName>
</protein>
<keyword evidence="1" id="KW-0732">Signal</keyword>
<keyword evidence="3" id="KW-1185">Reference proteome</keyword>
<gene>
    <name evidence="2" type="ORF">M8231_03400</name>
</gene>
<proteinExistence type="predicted"/>
<dbReference type="RefSeq" id="WP_249751178.1">
    <property type="nucleotide sequence ID" value="NZ_CP097298.1"/>
</dbReference>